<evidence type="ECO:0000256" key="1">
    <source>
        <dbReference type="ARBA" id="ARBA00006484"/>
    </source>
</evidence>
<gene>
    <name evidence="3" type="ordered locus">Niako_6487</name>
</gene>
<dbReference type="Proteomes" id="UP000005438">
    <property type="component" value="Chromosome"/>
</dbReference>
<dbReference type="eggNOG" id="COG1028">
    <property type="taxonomic scope" value="Bacteria"/>
</dbReference>
<dbReference type="InterPro" id="IPR036291">
    <property type="entry name" value="NAD(P)-bd_dom_sf"/>
</dbReference>
<dbReference type="PANTHER" id="PTHR43477">
    <property type="entry name" value="DIHYDROANTICAPSIN 7-DEHYDROGENASE"/>
    <property type="match status" value="1"/>
</dbReference>
<dbReference type="InterPro" id="IPR051122">
    <property type="entry name" value="SDR_DHRS6-like"/>
</dbReference>
<proteinExistence type="inferred from homology"/>
<evidence type="ECO:0000313" key="3">
    <source>
        <dbReference type="EMBL" id="AEW02711.1"/>
    </source>
</evidence>
<dbReference type="PANTHER" id="PTHR43477:SF1">
    <property type="entry name" value="DIHYDROANTICAPSIN 7-DEHYDROGENASE"/>
    <property type="match status" value="1"/>
</dbReference>
<dbReference type="AlphaFoldDB" id="G8TG72"/>
<dbReference type="PROSITE" id="PS00061">
    <property type="entry name" value="ADH_SHORT"/>
    <property type="match status" value="1"/>
</dbReference>
<dbReference type="HOGENOM" id="CLU_010194_1_0_10"/>
<dbReference type="EC" id="1.1.1.100" evidence="3"/>
<dbReference type="GO" id="GO:0004316">
    <property type="term" value="F:3-oxoacyl-[acyl-carrier-protein] reductase (NADPH) activity"/>
    <property type="evidence" value="ECO:0007669"/>
    <property type="project" value="UniProtKB-EC"/>
</dbReference>
<name>G8TG72_NIAKG</name>
<evidence type="ECO:0000256" key="2">
    <source>
        <dbReference type="ARBA" id="ARBA00023002"/>
    </source>
</evidence>
<evidence type="ECO:0000313" key="4">
    <source>
        <dbReference type="Proteomes" id="UP000005438"/>
    </source>
</evidence>
<dbReference type="Pfam" id="PF13561">
    <property type="entry name" value="adh_short_C2"/>
    <property type="match status" value="1"/>
</dbReference>
<protein>
    <submittedName>
        <fullName evidence="3">3-oxoacyl-(Acyl-carrier-protein) reductase</fullName>
        <ecNumber evidence="3">1.1.1.100</ecNumber>
    </submittedName>
</protein>
<dbReference type="EMBL" id="CP003178">
    <property type="protein sequence ID" value="AEW02711.1"/>
    <property type="molecule type" value="Genomic_DNA"/>
</dbReference>
<dbReference type="Gene3D" id="3.40.50.720">
    <property type="entry name" value="NAD(P)-binding Rossmann-like Domain"/>
    <property type="match status" value="1"/>
</dbReference>
<keyword evidence="2 3" id="KW-0560">Oxidoreductase</keyword>
<comment type="similarity">
    <text evidence="1">Belongs to the short-chain dehydrogenases/reductases (SDR) family.</text>
</comment>
<dbReference type="InterPro" id="IPR002347">
    <property type="entry name" value="SDR_fam"/>
</dbReference>
<dbReference type="SUPFAM" id="SSF51735">
    <property type="entry name" value="NAD(P)-binding Rossmann-fold domains"/>
    <property type="match status" value="1"/>
</dbReference>
<dbReference type="CDD" id="cd05233">
    <property type="entry name" value="SDR_c"/>
    <property type="match status" value="1"/>
</dbReference>
<sequence>MGDICLMKLKDKVTVVTGGNSGIGFGIASSFSREGANGAITGRNQETINRSIELLGTNFIGLKGDVTNLDDLERIFKETFSKFGKIDALVVNAGGVVDGSPMGSVADVGEIGYDKYMALNLKSVYFTVQKALPYLNDGSSVILIGSTAAHRAAPGMSVYSAAKAAVVSFAKGFSLDLLARKIRVNVLSPGSIETPVFDKLAPAEQVGLVKQFWVNQIPVGRLGQPADIGQAAVFLASDESTFILGSELLVDGGMTNISLMK</sequence>
<accession>G8TG72</accession>
<dbReference type="FunFam" id="3.40.50.720:FF:000084">
    <property type="entry name" value="Short-chain dehydrogenase reductase"/>
    <property type="match status" value="1"/>
</dbReference>
<dbReference type="STRING" id="700598.Niako_6487"/>
<reference evidence="3 4" key="1">
    <citation type="submission" date="2011-12" db="EMBL/GenBank/DDBJ databases">
        <title>The complete genome of Niastella koreensis GR20-10.</title>
        <authorList>
            <consortium name="US DOE Joint Genome Institute (JGI-PGF)"/>
            <person name="Lucas S."/>
            <person name="Han J."/>
            <person name="Lapidus A."/>
            <person name="Bruce D."/>
            <person name="Goodwin L."/>
            <person name="Pitluck S."/>
            <person name="Peters L."/>
            <person name="Kyrpides N."/>
            <person name="Mavromatis K."/>
            <person name="Ivanova N."/>
            <person name="Mikhailova N."/>
            <person name="Davenport K."/>
            <person name="Saunders E."/>
            <person name="Detter J.C."/>
            <person name="Tapia R."/>
            <person name="Han C."/>
            <person name="Land M."/>
            <person name="Hauser L."/>
            <person name="Markowitz V."/>
            <person name="Cheng J.-F."/>
            <person name="Hugenholtz P."/>
            <person name="Woyke T."/>
            <person name="Wu D."/>
            <person name="Tindall B."/>
            <person name="Pomrenke H."/>
            <person name="Brambilla E."/>
            <person name="Klenk H.-P."/>
            <person name="Eisen J.A."/>
        </authorList>
    </citation>
    <scope>NUCLEOTIDE SEQUENCE [LARGE SCALE GENOMIC DNA]</scope>
    <source>
        <strain evidence="4">DSM 17620 / KACC 11465 / NBRC 106392 / GR20-10</strain>
    </source>
</reference>
<dbReference type="InterPro" id="IPR020904">
    <property type="entry name" value="Sc_DH/Rdtase_CS"/>
</dbReference>
<dbReference type="PRINTS" id="PR00081">
    <property type="entry name" value="GDHRDH"/>
</dbReference>
<dbReference type="PATRIC" id="fig|700598.3.peg.6642"/>
<dbReference type="KEGG" id="nko:Niako_6487"/>
<organism evidence="3 4">
    <name type="scientific">Niastella koreensis (strain DSM 17620 / KACC 11465 / NBRC 106392 / GR20-10)</name>
    <dbReference type="NCBI Taxonomy" id="700598"/>
    <lineage>
        <taxon>Bacteria</taxon>
        <taxon>Pseudomonadati</taxon>
        <taxon>Bacteroidota</taxon>
        <taxon>Chitinophagia</taxon>
        <taxon>Chitinophagales</taxon>
        <taxon>Chitinophagaceae</taxon>
        <taxon>Niastella</taxon>
    </lineage>
</organism>